<comment type="caution">
    <text evidence="1">The sequence shown here is derived from an EMBL/GenBank/DDBJ whole genome shotgun (WGS) entry which is preliminary data.</text>
</comment>
<dbReference type="RefSeq" id="WP_124831749.1">
    <property type="nucleotide sequence ID" value="NZ_MOIT01000029.1"/>
</dbReference>
<accession>A0A3P1P947</accession>
<organism evidence="1 2">
    <name type="scientific">Escherichia coli</name>
    <dbReference type="NCBI Taxonomy" id="562"/>
    <lineage>
        <taxon>Bacteria</taxon>
        <taxon>Pseudomonadati</taxon>
        <taxon>Pseudomonadota</taxon>
        <taxon>Gammaproteobacteria</taxon>
        <taxon>Enterobacterales</taxon>
        <taxon>Enterobacteriaceae</taxon>
        <taxon>Escherichia</taxon>
    </lineage>
</organism>
<reference evidence="1 2" key="1">
    <citation type="submission" date="2018-11" db="EMBL/GenBank/DDBJ databases">
        <title>Enterobacteriaceae from Patient.</title>
        <authorList>
            <person name="Shen C."/>
            <person name="Yang Y."/>
            <person name="Tian G."/>
        </authorList>
    </citation>
    <scope>NUCLEOTIDE SEQUENCE [LARGE SCALE GENOMIC DNA]</scope>
    <source>
        <strain evidence="1 2">GBGD28</strain>
    </source>
</reference>
<dbReference type="EMBL" id="RQTU01000105">
    <property type="protein sequence ID" value="RRD69341.1"/>
    <property type="molecule type" value="Genomic_DNA"/>
</dbReference>
<dbReference type="AlphaFoldDB" id="A0A3P1P947"/>
<dbReference type="Proteomes" id="UP000271008">
    <property type="component" value="Unassembled WGS sequence"/>
</dbReference>
<sequence length="77" mass="8203">MVQRLFFLILGIAVAYVPFFLIGLAIGHWMDLPMKESSSVVGSVGVFLVGVAVSSRPTNTILAIIGYGCAVYSGAYF</sequence>
<gene>
    <name evidence="1" type="ORF">EIA08_27260</name>
</gene>
<protein>
    <submittedName>
        <fullName evidence="1">Uncharacterized protein</fullName>
    </submittedName>
</protein>
<proteinExistence type="predicted"/>
<evidence type="ECO:0000313" key="1">
    <source>
        <dbReference type="EMBL" id="RRD69341.1"/>
    </source>
</evidence>
<evidence type="ECO:0000313" key="2">
    <source>
        <dbReference type="Proteomes" id="UP000271008"/>
    </source>
</evidence>
<name>A0A3P1P947_ECOLX</name>